<proteinExistence type="predicted"/>
<dbReference type="EMBL" id="NZEX01000052">
    <property type="protein sequence ID" value="MAH62798.1"/>
    <property type="molecule type" value="Genomic_DNA"/>
</dbReference>
<gene>
    <name evidence="3" type="ORF">CMN54_04975</name>
</gene>
<sequence>MKLNPALMNSMQRTIQTEEKSKLNNEDVQLRKAAEDFEALLTQQMLKTMREAGFKSDLLPESNGEKIFRSMLDEQYAQSMAQSEGSLAEALLRQLKPPAKKV</sequence>
<dbReference type="Pfam" id="PF10135">
    <property type="entry name" value="Rod-binding"/>
    <property type="match status" value="1"/>
</dbReference>
<feature type="region of interest" description="Disordered" evidence="1">
    <location>
        <begin position="1"/>
        <end position="23"/>
    </location>
</feature>
<organism evidence="3 4">
    <name type="scientific">SAR324 cluster bacterium</name>
    <dbReference type="NCBI Taxonomy" id="2024889"/>
    <lineage>
        <taxon>Bacteria</taxon>
        <taxon>Deltaproteobacteria</taxon>
        <taxon>SAR324 cluster</taxon>
    </lineage>
</organism>
<evidence type="ECO:0000259" key="2">
    <source>
        <dbReference type="Pfam" id="PF10135"/>
    </source>
</evidence>
<comment type="caution">
    <text evidence="3">The sequence shown here is derived from an EMBL/GenBank/DDBJ whole genome shotgun (WGS) entry which is preliminary data.</text>
</comment>
<evidence type="ECO:0000256" key="1">
    <source>
        <dbReference type="SAM" id="MobiDB-lite"/>
    </source>
</evidence>
<name>A0A2D6YHZ9_9DELT</name>
<accession>A0A2D6YHZ9</accession>
<evidence type="ECO:0000313" key="4">
    <source>
        <dbReference type="Proteomes" id="UP000226525"/>
    </source>
</evidence>
<protein>
    <recommendedName>
        <fullName evidence="2">Flagellar protein FlgJ N-terminal domain-containing protein</fullName>
    </recommendedName>
</protein>
<reference evidence="4" key="1">
    <citation type="submission" date="2017-09" db="EMBL/GenBank/DDBJ databases">
        <title>The Reconstruction of 2,631 Draft Metagenome-Assembled Genomes from the Global Oceans.</title>
        <authorList>
            <person name="Tully B.J."/>
            <person name="Graham E.D."/>
            <person name="Heidelberg J.F."/>
        </authorList>
    </citation>
    <scope>NUCLEOTIDE SEQUENCE [LARGE SCALE GENOMIC DNA]</scope>
</reference>
<feature type="domain" description="Flagellar protein FlgJ N-terminal" evidence="2">
    <location>
        <begin position="47"/>
        <end position="94"/>
    </location>
</feature>
<dbReference type="Proteomes" id="UP000226525">
    <property type="component" value="Unassembled WGS sequence"/>
</dbReference>
<dbReference type="InterPro" id="IPR019301">
    <property type="entry name" value="Flagellar_prot_FlgJ_N"/>
</dbReference>
<evidence type="ECO:0000313" key="3">
    <source>
        <dbReference type="EMBL" id="MAH62798.1"/>
    </source>
</evidence>
<dbReference type="AlphaFoldDB" id="A0A2D6YHZ9"/>